<keyword evidence="6" id="KW-0472">Membrane</keyword>
<evidence type="ECO:0000256" key="2">
    <source>
        <dbReference type="ARBA" id="ARBA00022448"/>
    </source>
</evidence>
<dbReference type="GO" id="GO:0005524">
    <property type="term" value="F:ATP binding"/>
    <property type="evidence" value="ECO:0007669"/>
    <property type="project" value="UniProtKB-KW"/>
</dbReference>
<dbReference type="CDD" id="cd03262">
    <property type="entry name" value="ABC_HisP_GlnQ"/>
    <property type="match status" value="1"/>
</dbReference>
<dbReference type="GeneID" id="78126973"/>
<dbReference type="InterPro" id="IPR003593">
    <property type="entry name" value="AAA+_ATPase"/>
</dbReference>
<evidence type="ECO:0000256" key="4">
    <source>
        <dbReference type="ARBA" id="ARBA00022741"/>
    </source>
</evidence>
<dbReference type="InterPro" id="IPR017871">
    <property type="entry name" value="ABC_transporter-like_CS"/>
</dbReference>
<proteinExistence type="predicted"/>
<dbReference type="InterPro" id="IPR003439">
    <property type="entry name" value="ABC_transporter-like_ATP-bd"/>
</dbReference>
<evidence type="ECO:0000256" key="1">
    <source>
        <dbReference type="ARBA" id="ARBA00004202"/>
    </source>
</evidence>
<protein>
    <submittedName>
        <fullName evidence="8">Amino acid ABC transporter ATP-binding protein</fullName>
    </submittedName>
</protein>
<organism evidence="8 9">
    <name type="scientific">Bifidobacterium tibiigranuli</name>
    <dbReference type="NCBI Taxonomy" id="2172043"/>
    <lineage>
        <taxon>Bacteria</taxon>
        <taxon>Bacillati</taxon>
        <taxon>Actinomycetota</taxon>
        <taxon>Actinomycetes</taxon>
        <taxon>Bifidobacteriales</taxon>
        <taxon>Bifidobacteriaceae</taxon>
        <taxon>Bifidobacterium</taxon>
    </lineage>
</organism>
<evidence type="ECO:0000313" key="8">
    <source>
        <dbReference type="EMBL" id="KAE8128750.1"/>
    </source>
</evidence>
<dbReference type="InterPro" id="IPR050086">
    <property type="entry name" value="MetN_ABC_transporter-like"/>
</dbReference>
<dbReference type="Pfam" id="PF00005">
    <property type="entry name" value="ABC_tran"/>
    <property type="match status" value="1"/>
</dbReference>
<keyword evidence="4" id="KW-0547">Nucleotide-binding</keyword>
<dbReference type="PIRSF" id="PIRSF039085">
    <property type="entry name" value="ABC_ATPase_HisP"/>
    <property type="match status" value="1"/>
</dbReference>
<gene>
    <name evidence="8" type="ORF">DDE84_04640</name>
</gene>
<evidence type="ECO:0000313" key="9">
    <source>
        <dbReference type="Proteomes" id="UP000325415"/>
    </source>
</evidence>
<dbReference type="GO" id="GO:0015424">
    <property type="term" value="F:ABC-type amino acid transporter activity"/>
    <property type="evidence" value="ECO:0007669"/>
    <property type="project" value="InterPro"/>
</dbReference>
<accession>A0A5N6S5H4</accession>
<dbReference type="EMBL" id="QDAG01000004">
    <property type="protein sequence ID" value="KAE8128750.1"/>
    <property type="molecule type" value="Genomic_DNA"/>
</dbReference>
<evidence type="ECO:0000256" key="3">
    <source>
        <dbReference type="ARBA" id="ARBA00022475"/>
    </source>
</evidence>
<dbReference type="GO" id="GO:0016887">
    <property type="term" value="F:ATP hydrolysis activity"/>
    <property type="evidence" value="ECO:0007669"/>
    <property type="project" value="InterPro"/>
</dbReference>
<dbReference type="PANTHER" id="PTHR43166:SF35">
    <property type="entry name" value="L-CYSTINE IMPORT ATP-BINDING PROTEIN TCYN"/>
    <property type="match status" value="1"/>
</dbReference>
<keyword evidence="5 8" id="KW-0067">ATP-binding</keyword>
<dbReference type="PROSITE" id="PS00211">
    <property type="entry name" value="ABC_TRANSPORTER_1"/>
    <property type="match status" value="1"/>
</dbReference>
<comment type="subcellular location">
    <subcellularLocation>
        <location evidence="1">Cell membrane</location>
        <topology evidence="1">Peripheral membrane protein</topology>
    </subcellularLocation>
</comment>
<dbReference type="InterPro" id="IPR030679">
    <property type="entry name" value="ABC_ATPase_HisP-typ"/>
</dbReference>
<dbReference type="Gene3D" id="3.40.50.300">
    <property type="entry name" value="P-loop containing nucleotide triphosphate hydrolases"/>
    <property type="match status" value="1"/>
</dbReference>
<dbReference type="RefSeq" id="WP_272869817.1">
    <property type="nucleotide sequence ID" value="NZ_QDAG01000004.1"/>
</dbReference>
<dbReference type="PROSITE" id="PS50893">
    <property type="entry name" value="ABC_TRANSPORTER_2"/>
    <property type="match status" value="1"/>
</dbReference>
<keyword evidence="3" id="KW-1003">Cell membrane</keyword>
<dbReference type="GO" id="GO:0005886">
    <property type="term" value="C:plasma membrane"/>
    <property type="evidence" value="ECO:0007669"/>
    <property type="project" value="UniProtKB-SubCell"/>
</dbReference>
<keyword evidence="9" id="KW-1185">Reference proteome</keyword>
<evidence type="ECO:0000256" key="6">
    <source>
        <dbReference type="ARBA" id="ARBA00023136"/>
    </source>
</evidence>
<dbReference type="InterPro" id="IPR027417">
    <property type="entry name" value="P-loop_NTPase"/>
</dbReference>
<name>A0A5N6S5H4_9BIFI</name>
<keyword evidence="2" id="KW-0813">Transport</keyword>
<reference evidence="8 9" key="1">
    <citation type="submission" date="2018-04" db="EMBL/GenBank/DDBJ databases">
        <authorList>
            <person name="Eckel V.P."/>
            <person name="Vogel R.F."/>
        </authorList>
    </citation>
    <scope>NUCLEOTIDE SEQUENCE [LARGE SCALE GENOMIC DNA]</scope>
    <source>
        <strain evidence="9">TMW 2.1764</strain>
    </source>
</reference>
<evidence type="ECO:0000256" key="5">
    <source>
        <dbReference type="ARBA" id="ARBA00022840"/>
    </source>
</evidence>
<feature type="domain" description="ABC transporter" evidence="7">
    <location>
        <begin position="13"/>
        <end position="251"/>
    </location>
</feature>
<dbReference type="Proteomes" id="UP000325415">
    <property type="component" value="Unassembled WGS sequence"/>
</dbReference>
<comment type="caution">
    <text evidence="8">The sequence shown here is derived from an EMBL/GenBank/DDBJ whole genome shotgun (WGS) entry which is preliminary data.</text>
</comment>
<dbReference type="SMART" id="SM00382">
    <property type="entry name" value="AAA"/>
    <property type="match status" value="1"/>
</dbReference>
<dbReference type="AlphaFoldDB" id="A0A5N6S5H4"/>
<dbReference type="PANTHER" id="PTHR43166">
    <property type="entry name" value="AMINO ACID IMPORT ATP-BINDING PROTEIN"/>
    <property type="match status" value="1"/>
</dbReference>
<sequence>METDATGESDVLLQVNDLHKAFGDQEVLKNVSFQVLQGTVSVLIGPSGSGKTTLLRSIAGLEVPDAGTIAIDSVRVDYAQHPGEKQLRKLTAKIGFVFQQHNLFPHMTVLENITEGPIVAQHRSPEEADTEAIALLAQFGLQGREESRPHELSGGQQQRVGIARAVALHPRLLLFDEPTSALDPEVVSDVLTVMRDLADDGWTMVVVTHEMAFARQVADHVAFLDGGVIVEQGKPENVLEHPQEARTQEFLSRILNPLAAH</sequence>
<evidence type="ECO:0000259" key="7">
    <source>
        <dbReference type="PROSITE" id="PS50893"/>
    </source>
</evidence>
<dbReference type="SUPFAM" id="SSF52540">
    <property type="entry name" value="P-loop containing nucleoside triphosphate hydrolases"/>
    <property type="match status" value="1"/>
</dbReference>